<dbReference type="InterPro" id="IPR036508">
    <property type="entry name" value="Chitin-bd_dom_sf"/>
</dbReference>
<feature type="signal peptide" evidence="6">
    <location>
        <begin position="1"/>
        <end position="18"/>
    </location>
</feature>
<proteinExistence type="predicted"/>
<evidence type="ECO:0000313" key="9">
    <source>
        <dbReference type="RefSeq" id="XP_015594846.1"/>
    </source>
</evidence>
<dbReference type="Proteomes" id="UP000694920">
    <property type="component" value="Unplaced"/>
</dbReference>
<dbReference type="AlphaFoldDB" id="A0AAJ7BUR9"/>
<dbReference type="SMART" id="SM00494">
    <property type="entry name" value="ChtBD2"/>
    <property type="match status" value="1"/>
</dbReference>
<dbReference type="Pfam" id="PF01607">
    <property type="entry name" value="CBM_14"/>
    <property type="match status" value="1"/>
</dbReference>
<dbReference type="GO" id="GO:0005576">
    <property type="term" value="C:extracellular region"/>
    <property type="evidence" value="ECO:0007669"/>
    <property type="project" value="InterPro"/>
</dbReference>
<dbReference type="KEGG" id="ccin:107267522"/>
<keyword evidence="4" id="KW-1015">Disulfide bond</keyword>
<evidence type="ECO:0000313" key="8">
    <source>
        <dbReference type="Proteomes" id="UP000694920"/>
    </source>
</evidence>
<dbReference type="GO" id="GO:0008061">
    <property type="term" value="F:chitin binding"/>
    <property type="evidence" value="ECO:0007669"/>
    <property type="project" value="UniProtKB-KW"/>
</dbReference>
<dbReference type="PROSITE" id="PS50940">
    <property type="entry name" value="CHIT_BIND_II"/>
    <property type="match status" value="1"/>
</dbReference>
<evidence type="ECO:0000256" key="3">
    <source>
        <dbReference type="ARBA" id="ARBA00022737"/>
    </source>
</evidence>
<evidence type="ECO:0000256" key="6">
    <source>
        <dbReference type="SAM" id="SignalP"/>
    </source>
</evidence>
<evidence type="ECO:0000256" key="1">
    <source>
        <dbReference type="ARBA" id="ARBA00022669"/>
    </source>
</evidence>
<feature type="domain" description="Chitin-binding type-2" evidence="7">
    <location>
        <begin position="26"/>
        <end position="85"/>
    </location>
</feature>
<dbReference type="SUPFAM" id="SSF57625">
    <property type="entry name" value="Invertebrate chitin-binding proteins"/>
    <property type="match status" value="1"/>
</dbReference>
<evidence type="ECO:0000256" key="4">
    <source>
        <dbReference type="ARBA" id="ARBA00023157"/>
    </source>
</evidence>
<accession>A0AAJ7BUR9</accession>
<protein>
    <submittedName>
        <fullName evidence="9">Peritrophin-1</fullName>
    </submittedName>
</protein>
<keyword evidence="1" id="KW-0147">Chitin-binding</keyword>
<organism evidence="8 9">
    <name type="scientific">Cephus cinctus</name>
    <name type="common">Wheat stem sawfly</name>
    <dbReference type="NCBI Taxonomy" id="211228"/>
    <lineage>
        <taxon>Eukaryota</taxon>
        <taxon>Metazoa</taxon>
        <taxon>Ecdysozoa</taxon>
        <taxon>Arthropoda</taxon>
        <taxon>Hexapoda</taxon>
        <taxon>Insecta</taxon>
        <taxon>Pterygota</taxon>
        <taxon>Neoptera</taxon>
        <taxon>Endopterygota</taxon>
        <taxon>Hymenoptera</taxon>
        <taxon>Cephoidea</taxon>
        <taxon>Cephidae</taxon>
        <taxon>Cephus</taxon>
    </lineage>
</organism>
<dbReference type="InterPro" id="IPR051940">
    <property type="entry name" value="Chitin_bind-dev_reg"/>
</dbReference>
<dbReference type="GeneID" id="107267522"/>
<keyword evidence="2 6" id="KW-0732">Signal</keyword>
<dbReference type="PANTHER" id="PTHR23301">
    <property type="entry name" value="CHITIN BINDING PERITROPHIN-A"/>
    <property type="match status" value="1"/>
</dbReference>
<dbReference type="InterPro" id="IPR002557">
    <property type="entry name" value="Chitin-bd_dom"/>
</dbReference>
<name>A0AAJ7BUR9_CEPCN</name>
<dbReference type="Gene3D" id="2.170.140.10">
    <property type="entry name" value="Chitin binding domain"/>
    <property type="match status" value="1"/>
</dbReference>
<evidence type="ECO:0000259" key="7">
    <source>
        <dbReference type="PROSITE" id="PS50940"/>
    </source>
</evidence>
<keyword evidence="8" id="KW-1185">Reference proteome</keyword>
<feature type="chain" id="PRO_5042521477" evidence="6">
    <location>
        <begin position="19"/>
        <end position="89"/>
    </location>
</feature>
<keyword evidence="5" id="KW-0325">Glycoprotein</keyword>
<evidence type="ECO:0000256" key="2">
    <source>
        <dbReference type="ARBA" id="ARBA00022729"/>
    </source>
</evidence>
<evidence type="ECO:0000256" key="5">
    <source>
        <dbReference type="ARBA" id="ARBA00023180"/>
    </source>
</evidence>
<sequence length="89" mass="9488">MKAVAAFFFLGLVVIAFSVDDEIPEGVNCPAQDPENATHVPHPTNCNLFYTCSGGWPILSSCPAGLHFNAELEVCDWPDSANCTASAED</sequence>
<reference evidence="9" key="1">
    <citation type="submission" date="2025-08" db="UniProtKB">
        <authorList>
            <consortium name="RefSeq"/>
        </authorList>
    </citation>
    <scope>IDENTIFICATION</scope>
</reference>
<dbReference type="PANTHER" id="PTHR23301:SF0">
    <property type="entry name" value="CHITIN-BINDING TYPE-2 DOMAIN-CONTAINING PROTEIN-RELATED"/>
    <property type="match status" value="1"/>
</dbReference>
<dbReference type="RefSeq" id="XP_015594846.1">
    <property type="nucleotide sequence ID" value="XM_015739360.2"/>
</dbReference>
<keyword evidence="3" id="KW-0677">Repeat</keyword>
<gene>
    <name evidence="9" type="primary">LOC107267522</name>
</gene>